<dbReference type="AlphaFoldDB" id="A0A0B6YM13"/>
<dbReference type="EMBL" id="HACG01009956">
    <property type="protein sequence ID" value="CEK56821.1"/>
    <property type="molecule type" value="Transcribed_RNA"/>
</dbReference>
<sequence length="49" mass="5671">KHNSKHDFFRKVLSGPTNKNDHEPPLVASQRISNCKDKEQCSICFRNTD</sequence>
<evidence type="ECO:0000313" key="2">
    <source>
        <dbReference type="EMBL" id="CEK56821.1"/>
    </source>
</evidence>
<accession>A0A0B6YM13</accession>
<protein>
    <submittedName>
        <fullName evidence="2">Uncharacterized protein</fullName>
    </submittedName>
</protein>
<name>A0A0B6YM13_9EUPU</name>
<organism evidence="2">
    <name type="scientific">Arion vulgaris</name>
    <dbReference type="NCBI Taxonomy" id="1028688"/>
    <lineage>
        <taxon>Eukaryota</taxon>
        <taxon>Metazoa</taxon>
        <taxon>Spiralia</taxon>
        <taxon>Lophotrochozoa</taxon>
        <taxon>Mollusca</taxon>
        <taxon>Gastropoda</taxon>
        <taxon>Heterobranchia</taxon>
        <taxon>Euthyneura</taxon>
        <taxon>Panpulmonata</taxon>
        <taxon>Eupulmonata</taxon>
        <taxon>Stylommatophora</taxon>
        <taxon>Helicina</taxon>
        <taxon>Arionoidea</taxon>
        <taxon>Arionidae</taxon>
        <taxon>Arion</taxon>
    </lineage>
</organism>
<gene>
    <name evidence="2" type="primary">ORF28607</name>
</gene>
<feature type="region of interest" description="Disordered" evidence="1">
    <location>
        <begin position="1"/>
        <end position="25"/>
    </location>
</feature>
<evidence type="ECO:0000256" key="1">
    <source>
        <dbReference type="SAM" id="MobiDB-lite"/>
    </source>
</evidence>
<feature type="non-terminal residue" evidence="2">
    <location>
        <position position="1"/>
    </location>
</feature>
<proteinExistence type="predicted"/>
<feature type="compositionally biased region" description="Basic and acidic residues" evidence="1">
    <location>
        <begin position="1"/>
        <end position="10"/>
    </location>
</feature>
<reference evidence="2" key="1">
    <citation type="submission" date="2014-12" db="EMBL/GenBank/DDBJ databases">
        <title>Insight into the proteome of Arion vulgaris.</title>
        <authorList>
            <person name="Aradska J."/>
            <person name="Bulat T."/>
            <person name="Smidak R."/>
            <person name="Sarate P."/>
            <person name="Gangsoo J."/>
            <person name="Sialana F."/>
            <person name="Bilban M."/>
            <person name="Lubec G."/>
        </authorList>
    </citation>
    <scope>NUCLEOTIDE SEQUENCE</scope>
    <source>
        <tissue evidence="2">Skin</tissue>
    </source>
</reference>